<dbReference type="GO" id="GO:0005886">
    <property type="term" value="C:plasma membrane"/>
    <property type="evidence" value="ECO:0007669"/>
    <property type="project" value="TreeGrafter"/>
</dbReference>
<reference evidence="4" key="1">
    <citation type="journal article" date="2018" name="Front. Microbiol.">
        <title>Genome-Based Analysis Reveals the Taxonomy and Diversity of the Family Idiomarinaceae.</title>
        <authorList>
            <person name="Liu Y."/>
            <person name="Lai Q."/>
            <person name="Shao Z."/>
        </authorList>
    </citation>
    <scope>NUCLEOTIDE SEQUENCE [LARGE SCALE GENOMIC DNA]</scope>
    <source>
        <strain evidence="4">c121</strain>
    </source>
</reference>
<dbReference type="GO" id="GO:0006644">
    <property type="term" value="P:phospholipid metabolic process"/>
    <property type="evidence" value="ECO:0007669"/>
    <property type="project" value="TreeGrafter"/>
</dbReference>
<dbReference type="GO" id="GO:0006580">
    <property type="term" value="P:ethanolamine metabolic process"/>
    <property type="evidence" value="ECO:0007669"/>
    <property type="project" value="TreeGrafter"/>
</dbReference>
<dbReference type="InterPro" id="IPR032160">
    <property type="entry name" value="DUF4996"/>
</dbReference>
<dbReference type="PROSITE" id="PS50007">
    <property type="entry name" value="PIPLC_X_DOMAIN"/>
    <property type="match status" value="1"/>
</dbReference>
<evidence type="ECO:0000313" key="4">
    <source>
        <dbReference type="Proteomes" id="UP000287022"/>
    </source>
</evidence>
<keyword evidence="1" id="KW-0732">Signal</keyword>
<dbReference type="Pfam" id="PF03009">
    <property type="entry name" value="GDPD"/>
    <property type="match status" value="1"/>
</dbReference>
<gene>
    <name evidence="3" type="ORF">CWI80_07770</name>
</gene>
<dbReference type="STRING" id="1122124.GCA_000423165_01595"/>
<dbReference type="Pfam" id="PF16387">
    <property type="entry name" value="DUF4996"/>
    <property type="match status" value="1"/>
</dbReference>
<dbReference type="CDD" id="cd08566">
    <property type="entry name" value="GDPD_AtGDE_like"/>
    <property type="match status" value="1"/>
</dbReference>
<dbReference type="EMBL" id="PIQE01000002">
    <property type="protein sequence ID" value="RUO72447.1"/>
    <property type="molecule type" value="Genomic_DNA"/>
</dbReference>
<feature type="chain" id="PRO_5019244874" description="GP-PDE domain-containing protein" evidence="1">
    <location>
        <begin position="20"/>
        <end position="334"/>
    </location>
</feature>
<evidence type="ECO:0000259" key="2">
    <source>
        <dbReference type="PROSITE" id="PS51704"/>
    </source>
</evidence>
<proteinExistence type="predicted"/>
<evidence type="ECO:0000256" key="1">
    <source>
        <dbReference type="SAM" id="SignalP"/>
    </source>
</evidence>
<dbReference type="SUPFAM" id="SSF51695">
    <property type="entry name" value="PLC-like phosphodiesterases"/>
    <property type="match status" value="1"/>
</dbReference>
<keyword evidence="4" id="KW-1185">Reference proteome</keyword>
<dbReference type="GO" id="GO:0008889">
    <property type="term" value="F:glycerophosphodiester phosphodiesterase activity"/>
    <property type="evidence" value="ECO:0007669"/>
    <property type="project" value="TreeGrafter"/>
</dbReference>
<dbReference type="Proteomes" id="UP000287022">
    <property type="component" value="Unassembled WGS sequence"/>
</dbReference>
<dbReference type="PANTHER" id="PTHR46320">
    <property type="entry name" value="GLYCEROPHOSPHODIESTER PHOSPHODIESTERASE 1"/>
    <property type="match status" value="1"/>
</dbReference>
<dbReference type="RefSeq" id="WP_026860361.1">
    <property type="nucleotide sequence ID" value="NZ_PIQE01000002.1"/>
</dbReference>
<organism evidence="3 4">
    <name type="scientific">Pseudidiomarina sediminum</name>
    <dbReference type="NCBI Taxonomy" id="431675"/>
    <lineage>
        <taxon>Bacteria</taxon>
        <taxon>Pseudomonadati</taxon>
        <taxon>Pseudomonadota</taxon>
        <taxon>Gammaproteobacteria</taxon>
        <taxon>Alteromonadales</taxon>
        <taxon>Idiomarinaceae</taxon>
        <taxon>Pseudidiomarina</taxon>
    </lineage>
</organism>
<protein>
    <recommendedName>
        <fullName evidence="2">GP-PDE domain-containing protein</fullName>
    </recommendedName>
</protein>
<dbReference type="PANTHER" id="PTHR46320:SF1">
    <property type="entry name" value="GLYCEROPHOSPHODIESTER PHOSPHODIESTERASE 1"/>
    <property type="match status" value="1"/>
</dbReference>
<accession>A0A432Z3I6</accession>
<dbReference type="InterPro" id="IPR030395">
    <property type="entry name" value="GP_PDE_dom"/>
</dbReference>
<feature type="signal peptide" evidence="1">
    <location>
        <begin position="1"/>
        <end position="19"/>
    </location>
</feature>
<name>A0A432Z3I6_9GAMM</name>
<evidence type="ECO:0000313" key="3">
    <source>
        <dbReference type="EMBL" id="RUO72447.1"/>
    </source>
</evidence>
<dbReference type="Gene3D" id="3.20.20.190">
    <property type="entry name" value="Phosphatidylinositol (PI) phosphodiesterase"/>
    <property type="match status" value="1"/>
</dbReference>
<dbReference type="GO" id="GO:0070291">
    <property type="term" value="P:N-acylethanolamine metabolic process"/>
    <property type="evidence" value="ECO:0007669"/>
    <property type="project" value="TreeGrafter"/>
</dbReference>
<feature type="domain" description="GP-PDE" evidence="2">
    <location>
        <begin position="38"/>
        <end position="282"/>
    </location>
</feature>
<dbReference type="AlphaFoldDB" id="A0A432Z3I6"/>
<dbReference type="InterPro" id="IPR017946">
    <property type="entry name" value="PLC-like_Pdiesterase_TIM-brl"/>
</dbReference>
<sequence length="334" mass="37496">MKQLMCAFVGLAWSLTSWAATPVERILQHWQSPSSDYVMVVAHRAAFMENGQIILPENSLPAIAYAIALGVDMVELDIQATKDGRFVLIHDATVDRTTDGSGAVKDMTFAELRQLRLIDEVTGERTEYRIPSLEEVYAMVKDQIMVNLDPKLNINQLTEALEIAKAQGVEQQIILKEVADTPAQLTAIETLMAELSYPVDFMPMHWDKNGASLQQLRNSFERIQPQAAEMVVGLPQQAKVARTPDGGVLFSPAVKRLAKEYDVHLWVNTLYVDPLLGKPEYLQWNGGRHDVLGLKYPDQVFGFWAEQGATIMQTDEPKFLLDYLKQRGLRTLAP</sequence>
<comment type="caution">
    <text evidence="3">The sequence shown here is derived from an EMBL/GenBank/DDBJ whole genome shotgun (WGS) entry which is preliminary data.</text>
</comment>
<dbReference type="PROSITE" id="PS51704">
    <property type="entry name" value="GP_PDE"/>
    <property type="match status" value="1"/>
</dbReference>